<sequence>MSEVTWFKVLTDIFSDDKIKILQSMPEGDSLLVMWFKVLSQAGKTNDGGYIYLKKNIPYTTGMLSTLFGKQQQLVEFALRTFSEFGMIDIDEKGYVFVTNWEKHQSVDKLQRIKEKTKIRVQNHREKKKLELQDGNATVTLQVTQGNATEIDIDLEKDTTTTGNDVSEEDLTETVMEIHKKVFGTLFMNGLMSEYINKLKSQGYQDSFIKELMLETGESGNNPSIRLMETIGARWMKDGIYTRAESKRRHDEERKKVVSIQTKQQPTAAPKEFIPDPDLMARVRAANGDV</sequence>
<protein>
    <submittedName>
        <fullName evidence="3">Phage replisome organizer N-terminal domain-containing protein</fullName>
    </submittedName>
</protein>
<dbReference type="Pfam" id="PF09681">
    <property type="entry name" value="Phage_rep_org_N"/>
    <property type="match status" value="1"/>
</dbReference>
<comment type="caution">
    <text evidence="3">The sequence shown here is derived from an EMBL/GenBank/DDBJ whole genome shotgun (WGS) entry which is preliminary data.</text>
</comment>
<dbReference type="Proteomes" id="UP001338137">
    <property type="component" value="Unassembled WGS sequence"/>
</dbReference>
<organism evidence="3 4">
    <name type="scientific">Paenibacillus alba</name>
    <dbReference type="NCBI Taxonomy" id="1197127"/>
    <lineage>
        <taxon>Bacteria</taxon>
        <taxon>Bacillati</taxon>
        <taxon>Bacillota</taxon>
        <taxon>Bacilli</taxon>
        <taxon>Bacillales</taxon>
        <taxon>Paenibacillaceae</taxon>
        <taxon>Paenibacillus</taxon>
    </lineage>
</organism>
<feature type="compositionally biased region" description="Basic and acidic residues" evidence="1">
    <location>
        <begin position="245"/>
        <end position="256"/>
    </location>
</feature>
<evidence type="ECO:0000259" key="2">
    <source>
        <dbReference type="Pfam" id="PF09681"/>
    </source>
</evidence>
<dbReference type="EMBL" id="JARLKY010000088">
    <property type="protein sequence ID" value="MEC0231166.1"/>
    <property type="molecule type" value="Genomic_DNA"/>
</dbReference>
<proteinExistence type="predicted"/>
<name>A0ABU6GB49_9BACL</name>
<reference evidence="3 4" key="1">
    <citation type="submission" date="2023-03" db="EMBL/GenBank/DDBJ databases">
        <title>Bacillus Genome Sequencing.</title>
        <authorList>
            <person name="Dunlap C."/>
        </authorList>
    </citation>
    <scope>NUCLEOTIDE SEQUENCE [LARGE SCALE GENOMIC DNA]</scope>
    <source>
        <strain evidence="3 4">BD-533</strain>
    </source>
</reference>
<evidence type="ECO:0000313" key="4">
    <source>
        <dbReference type="Proteomes" id="UP001338137"/>
    </source>
</evidence>
<dbReference type="PANTHER" id="PTHR37293">
    <property type="entry name" value="PHAGE REPLICATION PROTEIN-RELATED"/>
    <property type="match status" value="1"/>
</dbReference>
<evidence type="ECO:0000256" key="1">
    <source>
        <dbReference type="SAM" id="MobiDB-lite"/>
    </source>
</evidence>
<dbReference type="InterPro" id="IPR053162">
    <property type="entry name" value="DnaD"/>
</dbReference>
<gene>
    <name evidence="3" type="ORF">P4I72_29125</name>
</gene>
<feature type="region of interest" description="Disordered" evidence="1">
    <location>
        <begin position="245"/>
        <end position="273"/>
    </location>
</feature>
<dbReference type="RefSeq" id="WP_326075108.1">
    <property type="nucleotide sequence ID" value="NZ_JARLKY010000088.1"/>
</dbReference>
<evidence type="ECO:0000313" key="3">
    <source>
        <dbReference type="EMBL" id="MEC0231166.1"/>
    </source>
</evidence>
<dbReference type="InterPro" id="IPR010056">
    <property type="entry name" value="Phage_rep_org__N"/>
</dbReference>
<feature type="domain" description="Phage replisome organiser N-terminal" evidence="2">
    <location>
        <begin position="6"/>
        <end position="126"/>
    </location>
</feature>
<accession>A0ABU6GB49</accession>
<keyword evidence="4" id="KW-1185">Reference proteome</keyword>
<dbReference type="NCBIfam" id="TIGR01714">
    <property type="entry name" value="phage_rep_org_N"/>
    <property type="match status" value="1"/>
</dbReference>
<dbReference type="PANTHER" id="PTHR37293:SF7">
    <property type="entry name" value="HYPOTHETICAL PHAGE PROTEIN"/>
    <property type="match status" value="1"/>
</dbReference>